<keyword evidence="9" id="KW-1185">Reference proteome</keyword>
<proteinExistence type="predicted"/>
<comment type="caution">
    <text evidence="7">The sequence shown here is derived from an EMBL/GenBank/DDBJ whole genome shotgun (WGS) entry which is preliminary data.</text>
</comment>
<dbReference type="EMBL" id="AZHC01000007">
    <property type="protein sequence ID" value="OAA46113.1"/>
    <property type="molecule type" value="Genomic_DNA"/>
</dbReference>
<evidence type="ECO:0000313" key="9">
    <source>
        <dbReference type="Proteomes" id="UP000243498"/>
    </source>
</evidence>
<sequence length="184" mass="20816">MLNVLTSLLLAGTALAVPATLDLRTPQTCNDKSMQTKQWTVKDFDFHASYIFTTPAHQNSWGYVNFTLQNPSLDYTAQCSAASNWLDAFFYGNLVYDCTQSVPDTPATFTFSWPQQELKVNQTWACPEQGSRYWAQGGADFNMSCTDETWENPEWKLGQIYSRRDIACKHFDAPVPIENMQAVA</sequence>
<evidence type="ECO:0000256" key="1">
    <source>
        <dbReference type="ARBA" id="ARBA00004613"/>
    </source>
</evidence>
<evidence type="ECO:0000256" key="3">
    <source>
        <dbReference type="ARBA" id="ARBA00022729"/>
    </source>
</evidence>
<dbReference type="EMBL" id="SBHS01000001">
    <property type="protein sequence ID" value="TWU79080.1"/>
    <property type="molecule type" value="Genomic_DNA"/>
</dbReference>
<dbReference type="AlphaFoldDB" id="A0A162JRJ9"/>
<accession>A0A162JRJ9</accession>
<evidence type="ECO:0000313" key="7">
    <source>
        <dbReference type="EMBL" id="OAA46113.1"/>
    </source>
</evidence>
<dbReference type="OMA" id="WGYVNFT"/>
<keyword evidence="3 5" id="KW-0732">Signal</keyword>
<evidence type="ECO:0000256" key="5">
    <source>
        <dbReference type="SAM" id="SignalP"/>
    </source>
</evidence>
<dbReference type="Proteomes" id="UP000317257">
    <property type="component" value="Unassembled WGS sequence"/>
</dbReference>
<dbReference type="InterPro" id="IPR032382">
    <property type="entry name" value="AltA1"/>
</dbReference>
<reference evidence="10" key="2">
    <citation type="submission" date="2018-12" db="EMBL/GenBank/DDBJ databases">
        <title>The complete genome of Metarhizium rileyi, a key fungal pathogen of Lepidoptera.</title>
        <authorList>
            <person name="Binneck E."/>
            <person name="Lastra C.C.L."/>
            <person name="Sosa-Gomez D.R."/>
        </authorList>
    </citation>
    <scope>NUCLEOTIDE SEQUENCE [LARGE SCALE GENOMIC DNA]</scope>
    <source>
        <strain evidence="10">Cep018-CH2</strain>
    </source>
</reference>
<keyword evidence="2" id="KW-0964">Secreted</keyword>
<feature type="domain" description="AA1-like" evidence="6">
    <location>
        <begin position="41"/>
        <end position="168"/>
    </location>
</feature>
<dbReference type="Pfam" id="PF16541">
    <property type="entry name" value="AltA1"/>
    <property type="match status" value="1"/>
</dbReference>
<comment type="subcellular location">
    <subcellularLocation>
        <location evidence="1">Secreted</location>
    </subcellularLocation>
</comment>
<feature type="signal peptide" evidence="5">
    <location>
        <begin position="1"/>
        <end position="16"/>
    </location>
</feature>
<gene>
    <name evidence="8" type="ORF">ED733_008664</name>
    <name evidence="7" type="ORF">NOR_02866</name>
</gene>
<accession>A0A5C6GQ67</accession>
<evidence type="ECO:0000313" key="8">
    <source>
        <dbReference type="EMBL" id="TWU79080.1"/>
    </source>
</evidence>
<dbReference type="GO" id="GO:0005576">
    <property type="term" value="C:extracellular region"/>
    <property type="evidence" value="ECO:0007669"/>
    <property type="project" value="UniProtKB-SubCell"/>
</dbReference>
<name>A0A162JRJ9_METRR</name>
<keyword evidence="4" id="KW-1015">Disulfide bond</keyword>
<organism evidence="7 9">
    <name type="scientific">Metarhizium rileyi (strain RCEF 4871)</name>
    <name type="common">Nomuraea rileyi</name>
    <dbReference type="NCBI Taxonomy" id="1649241"/>
    <lineage>
        <taxon>Eukaryota</taxon>
        <taxon>Fungi</taxon>
        <taxon>Dikarya</taxon>
        <taxon>Ascomycota</taxon>
        <taxon>Pezizomycotina</taxon>
        <taxon>Sordariomycetes</taxon>
        <taxon>Hypocreomycetidae</taxon>
        <taxon>Hypocreales</taxon>
        <taxon>Clavicipitaceae</taxon>
        <taxon>Metarhizium</taxon>
    </lineage>
</organism>
<evidence type="ECO:0000256" key="4">
    <source>
        <dbReference type="ARBA" id="ARBA00023157"/>
    </source>
</evidence>
<reference evidence="8" key="3">
    <citation type="journal article" date="2019" name="Microbiol. Resour. Announc.">
        <title>Genome Sequence of Metarhizium rileyi, a Microbial Control Agent for Lepidoptera.</title>
        <authorList>
            <person name="Binneck E."/>
            <person name="Lastra C.C.L."/>
            <person name="Sosa-Gomez D.R."/>
        </authorList>
    </citation>
    <scope>NUCLEOTIDE SEQUENCE</scope>
    <source>
        <strain evidence="8">Cep018-CH2</strain>
    </source>
</reference>
<feature type="chain" id="PRO_5007836679" description="AA1-like domain-containing protein" evidence="5">
    <location>
        <begin position="17"/>
        <end position="184"/>
    </location>
</feature>
<evidence type="ECO:0000313" key="10">
    <source>
        <dbReference type="Proteomes" id="UP000317257"/>
    </source>
</evidence>
<evidence type="ECO:0000256" key="2">
    <source>
        <dbReference type="ARBA" id="ARBA00022525"/>
    </source>
</evidence>
<evidence type="ECO:0000259" key="6">
    <source>
        <dbReference type="Pfam" id="PF16541"/>
    </source>
</evidence>
<dbReference type="Proteomes" id="UP000243498">
    <property type="component" value="Unassembled WGS sequence"/>
</dbReference>
<dbReference type="OrthoDB" id="3539798at2759"/>
<reference evidence="7 9" key="1">
    <citation type="journal article" date="2016" name="Genome Biol. Evol.">
        <title>Divergent and convergent evolution of fungal pathogenicity.</title>
        <authorList>
            <person name="Shang Y."/>
            <person name="Xiao G."/>
            <person name="Zheng P."/>
            <person name="Cen K."/>
            <person name="Zhan S."/>
            <person name="Wang C."/>
        </authorList>
    </citation>
    <scope>NUCLEOTIDE SEQUENCE [LARGE SCALE GENOMIC DNA]</scope>
    <source>
        <strain evidence="7 9">RCEF 4871</strain>
    </source>
</reference>
<protein>
    <recommendedName>
        <fullName evidence="6">AA1-like domain-containing protein</fullName>
    </recommendedName>
</protein>